<dbReference type="EMBL" id="JARJCN010000011">
    <property type="protein sequence ID" value="KAJ7096758.1"/>
    <property type="molecule type" value="Genomic_DNA"/>
</dbReference>
<dbReference type="AlphaFoldDB" id="A0AAD6UA44"/>
<keyword evidence="3" id="KW-1185">Reference proteome</keyword>
<accession>A0AAD6UA44</accession>
<evidence type="ECO:0000313" key="2">
    <source>
        <dbReference type="EMBL" id="KAJ7096758.1"/>
    </source>
</evidence>
<reference evidence="2" key="1">
    <citation type="submission" date="2023-03" db="EMBL/GenBank/DDBJ databases">
        <title>Massive genome expansion in bonnet fungi (Mycena s.s.) driven by repeated elements and novel gene families across ecological guilds.</title>
        <authorList>
            <consortium name="Lawrence Berkeley National Laboratory"/>
            <person name="Harder C.B."/>
            <person name="Miyauchi S."/>
            <person name="Viragh M."/>
            <person name="Kuo A."/>
            <person name="Thoen E."/>
            <person name="Andreopoulos B."/>
            <person name="Lu D."/>
            <person name="Skrede I."/>
            <person name="Drula E."/>
            <person name="Henrissat B."/>
            <person name="Morin E."/>
            <person name="Kohler A."/>
            <person name="Barry K."/>
            <person name="LaButti K."/>
            <person name="Morin E."/>
            <person name="Salamov A."/>
            <person name="Lipzen A."/>
            <person name="Mereny Z."/>
            <person name="Hegedus B."/>
            <person name="Baldrian P."/>
            <person name="Stursova M."/>
            <person name="Weitz H."/>
            <person name="Taylor A."/>
            <person name="Grigoriev I.V."/>
            <person name="Nagy L.G."/>
            <person name="Martin F."/>
            <person name="Kauserud H."/>
        </authorList>
    </citation>
    <scope>NUCLEOTIDE SEQUENCE</scope>
    <source>
        <strain evidence="2">CBHHK173m</strain>
    </source>
</reference>
<name>A0AAD6UA44_9AGAR</name>
<feature type="transmembrane region" description="Helical" evidence="1">
    <location>
        <begin position="9"/>
        <end position="30"/>
    </location>
</feature>
<proteinExistence type="predicted"/>
<evidence type="ECO:0000256" key="1">
    <source>
        <dbReference type="SAM" id="Phobius"/>
    </source>
</evidence>
<keyword evidence="1" id="KW-0472">Membrane</keyword>
<gene>
    <name evidence="2" type="ORF">B0H15DRAFT_903011</name>
</gene>
<comment type="caution">
    <text evidence="2">The sequence shown here is derived from an EMBL/GenBank/DDBJ whole genome shotgun (WGS) entry which is preliminary data.</text>
</comment>
<feature type="transmembrane region" description="Helical" evidence="1">
    <location>
        <begin position="119"/>
        <end position="142"/>
    </location>
</feature>
<dbReference type="Proteomes" id="UP001222325">
    <property type="component" value="Unassembled WGS sequence"/>
</dbReference>
<keyword evidence="1" id="KW-0812">Transmembrane</keyword>
<feature type="transmembrane region" description="Helical" evidence="1">
    <location>
        <begin position="36"/>
        <end position="58"/>
    </location>
</feature>
<keyword evidence="1" id="KW-1133">Transmembrane helix</keyword>
<sequence>MLSFALKMVWFVLCIIGTVISWVVLVAFGSLLGSRWVPMSFCIALTVLEGMFCLGMIWRMDPFRMPRSFCVAQAILIHVSTYVLTGLSMAFCIATNFHILRPKTWANLEQCVSLRWRKVYIIPVIVYPATISVVQIALNLHFDAIQPTDEMHCDASDPLSVTRLLGPRSTSLPCHYIHASLPVRRAKPRSPTYGTDCTLV</sequence>
<organism evidence="2 3">
    <name type="scientific">Mycena belliarum</name>
    <dbReference type="NCBI Taxonomy" id="1033014"/>
    <lineage>
        <taxon>Eukaryota</taxon>
        <taxon>Fungi</taxon>
        <taxon>Dikarya</taxon>
        <taxon>Basidiomycota</taxon>
        <taxon>Agaricomycotina</taxon>
        <taxon>Agaricomycetes</taxon>
        <taxon>Agaricomycetidae</taxon>
        <taxon>Agaricales</taxon>
        <taxon>Marasmiineae</taxon>
        <taxon>Mycenaceae</taxon>
        <taxon>Mycena</taxon>
    </lineage>
</organism>
<protein>
    <submittedName>
        <fullName evidence="2">Uncharacterized protein</fullName>
    </submittedName>
</protein>
<feature type="transmembrane region" description="Helical" evidence="1">
    <location>
        <begin position="70"/>
        <end position="99"/>
    </location>
</feature>
<evidence type="ECO:0000313" key="3">
    <source>
        <dbReference type="Proteomes" id="UP001222325"/>
    </source>
</evidence>